<dbReference type="InterPro" id="IPR011989">
    <property type="entry name" value="ARM-like"/>
</dbReference>
<proteinExistence type="predicted"/>
<dbReference type="PANTHER" id="PTHR12609">
    <property type="entry name" value="MICROTUBULE ASSOCIATED PROTEIN XMAP215"/>
    <property type="match status" value="1"/>
</dbReference>
<dbReference type="InterPro" id="IPR016024">
    <property type="entry name" value="ARM-type_fold"/>
</dbReference>
<feature type="compositionally biased region" description="Low complexity" evidence="1">
    <location>
        <begin position="220"/>
        <end position="230"/>
    </location>
</feature>
<dbReference type="SUPFAM" id="SSF48371">
    <property type="entry name" value="ARM repeat"/>
    <property type="match status" value="1"/>
</dbReference>
<evidence type="ECO:0000313" key="3">
    <source>
        <dbReference type="EMBL" id="ETO09907.1"/>
    </source>
</evidence>
<evidence type="ECO:0000259" key="2">
    <source>
        <dbReference type="Pfam" id="PF12348"/>
    </source>
</evidence>
<protein>
    <recommendedName>
        <fullName evidence="2">CLASP N-terminal domain-containing protein</fullName>
    </recommendedName>
</protein>
<evidence type="ECO:0000313" key="4">
    <source>
        <dbReference type="Proteomes" id="UP000023152"/>
    </source>
</evidence>
<sequence>DRRTVVCKEACKQLSAIIKYRQKDFYPFVGYFIERCLEIIRSNIQVMSQSGDECVTTIVTSIPESADTYLILRSLVSAAKDSNSKYTKSKEHIMKYVRHLMLQSHNATLLKDNTYTDELCAIIAIGCEDADATVRSRSFEALKTLQLNVDATKAQTIVDHLSPGALRKYQQLMNDEEASKEENSKATKAKPAAKTPVPSKGKVRTSVREMREQMQKKKQQSNQNSANGNGDAKSTDQKKN</sequence>
<dbReference type="GO" id="GO:0051010">
    <property type="term" value="F:microtubule plus-end binding"/>
    <property type="evidence" value="ECO:0007669"/>
    <property type="project" value="InterPro"/>
</dbReference>
<reference evidence="3 4" key="1">
    <citation type="journal article" date="2013" name="Curr. Biol.">
        <title>The Genome of the Foraminiferan Reticulomyxa filosa.</title>
        <authorList>
            <person name="Glockner G."/>
            <person name="Hulsmann N."/>
            <person name="Schleicher M."/>
            <person name="Noegel A.A."/>
            <person name="Eichinger L."/>
            <person name="Gallinger C."/>
            <person name="Pawlowski J."/>
            <person name="Sierra R."/>
            <person name="Euteneuer U."/>
            <person name="Pillet L."/>
            <person name="Moustafa A."/>
            <person name="Platzer M."/>
            <person name="Groth M."/>
            <person name="Szafranski K."/>
            <person name="Schliwa M."/>
        </authorList>
    </citation>
    <scope>NUCLEOTIDE SEQUENCE [LARGE SCALE GENOMIC DNA]</scope>
</reference>
<dbReference type="GO" id="GO:0046785">
    <property type="term" value="P:microtubule polymerization"/>
    <property type="evidence" value="ECO:0007669"/>
    <property type="project" value="InterPro"/>
</dbReference>
<name>X6M8X6_RETFI</name>
<feature type="region of interest" description="Disordered" evidence="1">
    <location>
        <begin position="175"/>
        <end position="240"/>
    </location>
</feature>
<dbReference type="GO" id="GO:0061863">
    <property type="term" value="F:microtubule plus end polymerase"/>
    <property type="evidence" value="ECO:0007669"/>
    <property type="project" value="InterPro"/>
</dbReference>
<gene>
    <name evidence="3" type="ORF">RFI_27460</name>
</gene>
<dbReference type="InterPro" id="IPR045110">
    <property type="entry name" value="XMAP215"/>
</dbReference>
<keyword evidence="4" id="KW-1185">Reference proteome</keyword>
<evidence type="ECO:0000256" key="1">
    <source>
        <dbReference type="SAM" id="MobiDB-lite"/>
    </source>
</evidence>
<dbReference type="AlphaFoldDB" id="X6M8X6"/>
<dbReference type="GO" id="GO:0030951">
    <property type="term" value="P:establishment or maintenance of microtubule cytoskeleton polarity"/>
    <property type="evidence" value="ECO:0007669"/>
    <property type="project" value="InterPro"/>
</dbReference>
<dbReference type="Gene3D" id="1.25.10.10">
    <property type="entry name" value="Leucine-rich Repeat Variant"/>
    <property type="match status" value="1"/>
</dbReference>
<accession>X6M8X6</accession>
<dbReference type="GO" id="GO:0007051">
    <property type="term" value="P:spindle organization"/>
    <property type="evidence" value="ECO:0007669"/>
    <property type="project" value="InterPro"/>
</dbReference>
<dbReference type="Pfam" id="PF12348">
    <property type="entry name" value="CLASP_N"/>
    <property type="match status" value="1"/>
</dbReference>
<dbReference type="InterPro" id="IPR024395">
    <property type="entry name" value="CLASP_N_dom"/>
</dbReference>
<feature type="compositionally biased region" description="Basic and acidic residues" evidence="1">
    <location>
        <begin position="206"/>
        <end position="215"/>
    </location>
</feature>
<feature type="domain" description="CLASP N-terminal" evidence="2">
    <location>
        <begin position="2"/>
        <end position="165"/>
    </location>
</feature>
<dbReference type="EMBL" id="ASPP01023824">
    <property type="protein sequence ID" value="ETO09907.1"/>
    <property type="molecule type" value="Genomic_DNA"/>
</dbReference>
<feature type="non-terminal residue" evidence="3">
    <location>
        <position position="1"/>
    </location>
</feature>
<comment type="caution">
    <text evidence="3">The sequence shown here is derived from an EMBL/GenBank/DDBJ whole genome shotgun (WGS) entry which is preliminary data.</text>
</comment>
<organism evidence="3 4">
    <name type="scientific">Reticulomyxa filosa</name>
    <dbReference type="NCBI Taxonomy" id="46433"/>
    <lineage>
        <taxon>Eukaryota</taxon>
        <taxon>Sar</taxon>
        <taxon>Rhizaria</taxon>
        <taxon>Retaria</taxon>
        <taxon>Foraminifera</taxon>
        <taxon>Monothalamids</taxon>
        <taxon>Reticulomyxidae</taxon>
        <taxon>Reticulomyxa</taxon>
    </lineage>
</organism>
<dbReference type="Proteomes" id="UP000023152">
    <property type="component" value="Unassembled WGS sequence"/>
</dbReference>